<accession>A0A8I1A8K4</accession>
<organism evidence="1 2">
    <name type="scientific">Thermoactinomyces intermedius</name>
    <dbReference type="NCBI Taxonomy" id="2024"/>
    <lineage>
        <taxon>Bacteria</taxon>
        <taxon>Bacillati</taxon>
        <taxon>Bacillota</taxon>
        <taxon>Bacilli</taxon>
        <taxon>Bacillales</taxon>
        <taxon>Thermoactinomycetaceae</taxon>
        <taxon>Thermoactinomyces</taxon>
    </lineage>
</organism>
<dbReference type="RefSeq" id="WP_181731916.1">
    <property type="nucleotide sequence ID" value="NZ_JACEIR010000004.1"/>
</dbReference>
<gene>
    <name evidence="1" type="ORF">I8U20_04980</name>
</gene>
<comment type="caution">
    <text evidence="1">The sequence shown here is derived from an EMBL/GenBank/DDBJ whole genome shotgun (WGS) entry which is preliminary data.</text>
</comment>
<evidence type="ECO:0000313" key="2">
    <source>
        <dbReference type="Proteomes" id="UP000633619"/>
    </source>
</evidence>
<sequence>MKWIEWVNNVRSDAKAAYALALVEKHMSEIENYDWFMMVREAIDMCWKWVEEKQYSGDDLYETADNEEEDGLIYIEGMSFAGDNAYGPQAELIWSCAVDAVLYTARQAYEMKGEAFPQPVGINDDEFMDEEFNRNIKKLNGYQVDWSERLKEYLLKNHPAGSDKKIKKEELLKLIS</sequence>
<evidence type="ECO:0000313" key="1">
    <source>
        <dbReference type="EMBL" id="MBH8594681.1"/>
    </source>
</evidence>
<dbReference type="Pfam" id="PF14434">
    <property type="entry name" value="Imm6"/>
    <property type="match status" value="1"/>
</dbReference>
<protein>
    <recommendedName>
        <fullName evidence="3">Immunity protein Imm6</fullName>
    </recommendedName>
</protein>
<dbReference type="EMBL" id="JAECVW010000002">
    <property type="protein sequence ID" value="MBH8594681.1"/>
    <property type="molecule type" value="Genomic_DNA"/>
</dbReference>
<dbReference type="AlphaFoldDB" id="A0A8I1A8K4"/>
<keyword evidence="2" id="KW-1185">Reference proteome</keyword>
<proteinExistence type="predicted"/>
<dbReference type="InterPro" id="IPR025674">
    <property type="entry name" value="Imm6"/>
</dbReference>
<reference evidence="1 2" key="1">
    <citation type="submission" date="2020-12" db="EMBL/GenBank/DDBJ databases">
        <title>WGS of Thermoactinomyces spp.</title>
        <authorList>
            <person name="Cheng K."/>
        </authorList>
    </citation>
    <scope>NUCLEOTIDE SEQUENCE [LARGE SCALE GENOMIC DNA]</scope>
    <source>
        <strain evidence="2">CICC 10671\DSM 43846</strain>
    </source>
</reference>
<evidence type="ECO:0008006" key="3">
    <source>
        <dbReference type="Google" id="ProtNLM"/>
    </source>
</evidence>
<dbReference type="Proteomes" id="UP000633619">
    <property type="component" value="Unassembled WGS sequence"/>
</dbReference>
<name>A0A8I1A8K4_THEIN</name>